<proteinExistence type="predicted"/>
<dbReference type="InterPro" id="IPR003615">
    <property type="entry name" value="HNH_nuc"/>
</dbReference>
<dbReference type="EMBL" id="BAABGL010000002">
    <property type="protein sequence ID" value="GAA4384671.1"/>
    <property type="molecule type" value="Genomic_DNA"/>
</dbReference>
<feature type="compositionally biased region" description="Low complexity" evidence="1">
    <location>
        <begin position="489"/>
        <end position="508"/>
    </location>
</feature>
<protein>
    <recommendedName>
        <fullName evidence="2">HNH nuclease domain-containing protein</fullName>
    </recommendedName>
</protein>
<evidence type="ECO:0000313" key="4">
    <source>
        <dbReference type="Proteomes" id="UP001500642"/>
    </source>
</evidence>
<gene>
    <name evidence="3" type="ORF">GCM10023167_05720</name>
</gene>
<feature type="region of interest" description="Disordered" evidence="1">
    <location>
        <begin position="408"/>
        <end position="519"/>
    </location>
</feature>
<keyword evidence="4" id="KW-1185">Reference proteome</keyword>
<name>A0ABP8J472_9MICO</name>
<organism evidence="3 4">
    <name type="scientific">Brevibacterium pityocampae</name>
    <dbReference type="NCBI Taxonomy" id="506594"/>
    <lineage>
        <taxon>Bacteria</taxon>
        <taxon>Bacillati</taxon>
        <taxon>Actinomycetota</taxon>
        <taxon>Actinomycetes</taxon>
        <taxon>Micrococcales</taxon>
        <taxon>Brevibacteriaceae</taxon>
        <taxon>Brevibacterium</taxon>
    </lineage>
</organism>
<dbReference type="SMART" id="SM00507">
    <property type="entry name" value="HNHc"/>
    <property type="match status" value="1"/>
</dbReference>
<feature type="domain" description="HNH nuclease" evidence="2">
    <location>
        <begin position="336"/>
        <end position="386"/>
    </location>
</feature>
<comment type="caution">
    <text evidence="3">The sequence shown here is derived from an EMBL/GenBank/DDBJ whole genome shotgun (WGS) entry which is preliminary data.</text>
</comment>
<reference evidence="4" key="1">
    <citation type="journal article" date="2019" name="Int. J. Syst. Evol. Microbiol.">
        <title>The Global Catalogue of Microorganisms (GCM) 10K type strain sequencing project: providing services to taxonomists for standard genome sequencing and annotation.</title>
        <authorList>
            <consortium name="The Broad Institute Genomics Platform"/>
            <consortium name="The Broad Institute Genome Sequencing Center for Infectious Disease"/>
            <person name="Wu L."/>
            <person name="Ma J."/>
        </authorList>
    </citation>
    <scope>NUCLEOTIDE SEQUENCE [LARGE SCALE GENOMIC DNA]</scope>
    <source>
        <strain evidence="4">JCM 17808</strain>
    </source>
</reference>
<evidence type="ECO:0000259" key="2">
    <source>
        <dbReference type="SMART" id="SM00507"/>
    </source>
</evidence>
<sequence>MSVGADSVGVMNEEPRFRTGDITALHGALTNMVEVESQADAIERIRALEELKAATAAAQAHAAATLHSLRYDAEAERGVPAGKRCRGLGAEVGLARRESPARGSRFLALSRTLIDDMPCALAGLESGAVSEEKAHTLHRETSWLPADKRRMVDGFMAGRMAHLGVRRLAAEARARAQRLDQEAAVEHLARCEKERRVSVRPAPGGMAYLTALLPLRQAVAAYANLQKTAATLVGTGEAGERTAGQVAADLLVERVTGQETADAVPVEVHLVMTDSTLLADGDVPGWVTGHGPVPAGAARRMLADPQGQVFLRRLYTAPGSGGLVGMDSRRREFAGLLRRMIVVRDDTCRTPFCDAPIRHIDHARPHRGGGATDFRNASGLCAACNYVKENPGWRHEADPDRLAVTTPTGARYEAPTPPLIGGAHQQPRTAPPCRGEPPSQSADLKFAGGEPPPRDAPVESTEPQSVGADDRISNDQMPTNRVVRLIRPRSTGTGSDSRSGQGSDIRSGTSSTGHIRGSGVEKTVRAHLTAHSATARTTGQLPPIDAYRFPVLVG</sequence>
<accession>A0ABP8J472</accession>
<dbReference type="Proteomes" id="UP001500642">
    <property type="component" value="Unassembled WGS sequence"/>
</dbReference>
<evidence type="ECO:0000313" key="3">
    <source>
        <dbReference type="EMBL" id="GAA4384671.1"/>
    </source>
</evidence>
<evidence type="ECO:0000256" key="1">
    <source>
        <dbReference type="SAM" id="MobiDB-lite"/>
    </source>
</evidence>